<dbReference type="RefSeq" id="WP_369330666.1">
    <property type="nucleotide sequence ID" value="NZ_JAULBC010000005.1"/>
</dbReference>
<feature type="transmembrane region" description="Helical" evidence="12">
    <location>
        <begin position="258"/>
        <end position="278"/>
    </location>
</feature>
<dbReference type="HAMAP" id="MF_01665">
    <property type="entry name" value="HemeA_synth_type2"/>
    <property type="match status" value="1"/>
</dbReference>
<evidence type="ECO:0000256" key="12">
    <source>
        <dbReference type="SAM" id="Phobius"/>
    </source>
</evidence>
<dbReference type="PANTHER" id="PTHR23289">
    <property type="entry name" value="CYTOCHROME C OXIDASE ASSEMBLY PROTEIN COX15"/>
    <property type="match status" value="1"/>
</dbReference>
<gene>
    <name evidence="13" type="ORF">QTN47_17255</name>
</gene>
<dbReference type="EMBL" id="JAULBC010000005">
    <property type="protein sequence ID" value="MEX6689260.1"/>
    <property type="molecule type" value="Genomic_DNA"/>
</dbReference>
<evidence type="ECO:0000256" key="6">
    <source>
        <dbReference type="ARBA" id="ARBA00023002"/>
    </source>
</evidence>
<accession>A0ABV3ZIC4</accession>
<comment type="catalytic activity">
    <reaction evidence="11">
        <text>Fe(II)-heme o + 2 A + H2O = Fe(II)-heme a + 2 AH2</text>
        <dbReference type="Rhea" id="RHEA:63388"/>
        <dbReference type="ChEBI" id="CHEBI:13193"/>
        <dbReference type="ChEBI" id="CHEBI:15377"/>
        <dbReference type="ChEBI" id="CHEBI:17499"/>
        <dbReference type="ChEBI" id="CHEBI:60530"/>
        <dbReference type="ChEBI" id="CHEBI:61715"/>
        <dbReference type="EC" id="1.17.99.9"/>
    </reaction>
    <physiologicalReaction direction="left-to-right" evidence="11">
        <dbReference type="Rhea" id="RHEA:63389"/>
    </physiologicalReaction>
</comment>
<feature type="transmembrane region" description="Helical" evidence="12">
    <location>
        <begin position="97"/>
        <end position="115"/>
    </location>
</feature>
<protein>
    <submittedName>
        <fullName evidence="13">COX15/CtaA family protein</fullName>
    </submittedName>
</protein>
<comment type="pathway">
    <text evidence="10">Porphyrin-containing compound metabolism; heme A biosynthesis; heme A from heme O: step 1/1.</text>
</comment>
<keyword evidence="4" id="KW-0479">Metal-binding</keyword>
<evidence type="ECO:0000256" key="9">
    <source>
        <dbReference type="ARBA" id="ARBA00023136"/>
    </source>
</evidence>
<dbReference type="InterPro" id="IPR003780">
    <property type="entry name" value="COX15/CtaA_fam"/>
</dbReference>
<dbReference type="PANTHER" id="PTHR23289:SF2">
    <property type="entry name" value="CYTOCHROME C OXIDASE ASSEMBLY PROTEIN COX15 HOMOLOG"/>
    <property type="match status" value="1"/>
</dbReference>
<keyword evidence="8" id="KW-0350">Heme biosynthesis</keyword>
<evidence type="ECO:0000256" key="8">
    <source>
        <dbReference type="ARBA" id="ARBA00023133"/>
    </source>
</evidence>
<comment type="cofactor">
    <cofactor evidence="1">
        <name>heme b</name>
        <dbReference type="ChEBI" id="CHEBI:60344"/>
    </cofactor>
</comment>
<keyword evidence="5 12" id="KW-1133">Transmembrane helix</keyword>
<keyword evidence="7" id="KW-0408">Iron</keyword>
<evidence type="ECO:0000256" key="10">
    <source>
        <dbReference type="ARBA" id="ARBA00044501"/>
    </source>
</evidence>
<feature type="transmembrane region" description="Helical" evidence="12">
    <location>
        <begin position="12"/>
        <end position="32"/>
    </location>
</feature>
<feature type="transmembrane region" description="Helical" evidence="12">
    <location>
        <begin position="323"/>
        <end position="343"/>
    </location>
</feature>
<dbReference type="Pfam" id="PF02628">
    <property type="entry name" value="COX15-CtaA"/>
    <property type="match status" value="1"/>
</dbReference>
<feature type="transmembrane region" description="Helical" evidence="12">
    <location>
        <begin position="200"/>
        <end position="219"/>
    </location>
</feature>
<keyword evidence="3 12" id="KW-0812">Transmembrane</keyword>
<sequence length="348" mass="39658">MNKLQQRSNRAVAYWLLIGVGMIMVQVLLGGITRLTESGLSITEWKPITGALPPLNDAQWQLEFDKYKNTSQFKYVHSGFTLSDFKFIFFWEWFHRVWARLLGVVFIIGFGYFIWKKSFKREMILPLVILFFLGAVQGAIGWVMVASGLVPEKYFVGHVQLATHFIAALILLVYTLWFAFKMLIPENKMIVNGGLKTLTLTIILLLFVQLTYGAFMAGLHAGPVAPTWPTINGEWFPHYLFNKEGLENYTGNAYMVQFIHRGLAYLLTILIIIWFVKASRQTSSSLFNQIKWLPLLLVLLQVVLGVLTVVNSPISNKLVMYGVLHQAVAMLLLVSLVWVYYVIKAPKA</sequence>
<keyword evidence="14" id="KW-1185">Reference proteome</keyword>
<keyword evidence="6" id="KW-0560">Oxidoreductase</keyword>
<evidence type="ECO:0000256" key="1">
    <source>
        <dbReference type="ARBA" id="ARBA00001970"/>
    </source>
</evidence>
<comment type="caution">
    <text evidence="13">The sequence shown here is derived from an EMBL/GenBank/DDBJ whole genome shotgun (WGS) entry which is preliminary data.</text>
</comment>
<proteinExistence type="inferred from homology"/>
<evidence type="ECO:0000256" key="4">
    <source>
        <dbReference type="ARBA" id="ARBA00022723"/>
    </source>
</evidence>
<evidence type="ECO:0000256" key="7">
    <source>
        <dbReference type="ARBA" id="ARBA00023004"/>
    </source>
</evidence>
<feature type="transmembrane region" description="Helical" evidence="12">
    <location>
        <begin position="290"/>
        <end position="311"/>
    </location>
</feature>
<organism evidence="13 14">
    <name type="scientific">Danxiaibacter flavus</name>
    <dbReference type="NCBI Taxonomy" id="3049108"/>
    <lineage>
        <taxon>Bacteria</taxon>
        <taxon>Pseudomonadati</taxon>
        <taxon>Bacteroidota</taxon>
        <taxon>Chitinophagia</taxon>
        <taxon>Chitinophagales</taxon>
        <taxon>Chitinophagaceae</taxon>
        <taxon>Danxiaibacter</taxon>
    </lineage>
</organism>
<evidence type="ECO:0000256" key="3">
    <source>
        <dbReference type="ARBA" id="ARBA00022692"/>
    </source>
</evidence>
<evidence type="ECO:0000313" key="13">
    <source>
        <dbReference type="EMBL" id="MEX6689260.1"/>
    </source>
</evidence>
<evidence type="ECO:0000256" key="11">
    <source>
        <dbReference type="ARBA" id="ARBA00048044"/>
    </source>
</evidence>
<dbReference type="Proteomes" id="UP001560573">
    <property type="component" value="Unassembled WGS sequence"/>
</dbReference>
<comment type="subcellular location">
    <subcellularLocation>
        <location evidence="2">Membrane</location>
        <topology evidence="2">Multi-pass membrane protein</topology>
    </subcellularLocation>
</comment>
<dbReference type="InterPro" id="IPR023754">
    <property type="entry name" value="HemeA_Synthase_type2"/>
</dbReference>
<feature type="transmembrane region" description="Helical" evidence="12">
    <location>
        <begin position="127"/>
        <end position="149"/>
    </location>
</feature>
<name>A0ABV3ZIC4_9BACT</name>
<feature type="transmembrane region" description="Helical" evidence="12">
    <location>
        <begin position="161"/>
        <end position="180"/>
    </location>
</feature>
<keyword evidence="9 12" id="KW-0472">Membrane</keyword>
<evidence type="ECO:0000256" key="5">
    <source>
        <dbReference type="ARBA" id="ARBA00022989"/>
    </source>
</evidence>
<evidence type="ECO:0000256" key="2">
    <source>
        <dbReference type="ARBA" id="ARBA00004141"/>
    </source>
</evidence>
<reference evidence="13 14" key="1">
    <citation type="submission" date="2023-07" db="EMBL/GenBank/DDBJ databases">
        <authorList>
            <person name="Lian W.-H."/>
        </authorList>
    </citation>
    <scope>NUCLEOTIDE SEQUENCE [LARGE SCALE GENOMIC DNA]</scope>
    <source>
        <strain evidence="13 14">SYSU DXS3180</strain>
    </source>
</reference>
<evidence type="ECO:0000313" key="14">
    <source>
        <dbReference type="Proteomes" id="UP001560573"/>
    </source>
</evidence>